<dbReference type="Pfam" id="PF04034">
    <property type="entry name" value="Ribo_biogen_C"/>
    <property type="match status" value="1"/>
</dbReference>
<evidence type="ECO:0000313" key="9">
    <source>
        <dbReference type="EMBL" id="GMN33610.1"/>
    </source>
</evidence>
<feature type="binding site" evidence="6">
    <location>
        <position position="90"/>
    </location>
    <ligand>
        <name>S-adenosyl-L-methionine</name>
        <dbReference type="ChEBI" id="CHEBI:59789"/>
    </ligand>
</feature>
<evidence type="ECO:0000256" key="5">
    <source>
        <dbReference type="ARBA" id="ARBA00022691"/>
    </source>
</evidence>
<dbReference type="Proteomes" id="UP001187192">
    <property type="component" value="Unassembled WGS sequence"/>
</dbReference>
<evidence type="ECO:0000259" key="8">
    <source>
        <dbReference type="Pfam" id="PF04034"/>
    </source>
</evidence>
<dbReference type="HAMAP" id="MF_01116">
    <property type="entry name" value="TSR3"/>
    <property type="match status" value="1"/>
</dbReference>
<keyword evidence="5 6" id="KW-0949">S-adenosyl-L-methionine</keyword>
<comment type="function">
    <text evidence="6">Aminocarboxypropyltransferase that catalyzes the aminocarboxypropyl transfer on pseudouridine in 18S rRNA. It constitutes the last step in biosynthesis of the hypermodified N1-methyl-N3-(3-amino-3-carboxypropyl) pseudouridine (m1acp3-Psi).</text>
</comment>
<dbReference type="GO" id="GO:0000455">
    <property type="term" value="P:enzyme-directed rRNA pseudouridine synthesis"/>
    <property type="evidence" value="ECO:0007669"/>
    <property type="project" value="UniProtKB-UniRule"/>
</dbReference>
<protein>
    <recommendedName>
        <fullName evidence="6">18S rRNA aminocarboxypropyltransferase</fullName>
        <ecNumber evidence="6">2.5.1.157</ecNumber>
    </recommendedName>
</protein>
<keyword evidence="1" id="KW-0963">Cytoplasm</keyword>
<proteinExistence type="inferred from homology"/>
<feature type="domain" description="16S/18S rRNA aminocarboxypropyltransferase Tsr3 C-terminal" evidence="8">
    <location>
        <begin position="64"/>
        <end position="190"/>
    </location>
</feature>
<dbReference type="PANTHER" id="PTHR20426:SF0">
    <property type="entry name" value="18S RRNA AMINOCARBOXYPROPYLTRANSFERASE"/>
    <property type="match status" value="1"/>
</dbReference>
<evidence type="ECO:0000313" key="10">
    <source>
        <dbReference type="Proteomes" id="UP001187192"/>
    </source>
</evidence>
<name>A0AA88CVN4_FICCA</name>
<accession>A0AA88CVN4</accession>
<feature type="binding site" evidence="6">
    <location>
        <position position="113"/>
    </location>
    <ligand>
        <name>S-adenosyl-L-methionine</name>
        <dbReference type="ChEBI" id="CHEBI:59789"/>
    </ligand>
</feature>
<dbReference type="InterPro" id="IPR007177">
    <property type="entry name" value="Tsr3_C"/>
</dbReference>
<feature type="region of interest" description="Disordered" evidence="7">
    <location>
        <begin position="196"/>
        <end position="247"/>
    </location>
</feature>
<dbReference type="InterPro" id="IPR022968">
    <property type="entry name" value="Tsr3-like"/>
</dbReference>
<dbReference type="PANTHER" id="PTHR20426">
    <property type="entry name" value="RIBOSOME BIOGENESIS PROTEIN TSR3 HOMOLOG"/>
    <property type="match status" value="1"/>
</dbReference>
<evidence type="ECO:0000256" key="2">
    <source>
        <dbReference type="ARBA" id="ARBA00022517"/>
    </source>
</evidence>
<evidence type="ECO:0000256" key="1">
    <source>
        <dbReference type="ARBA" id="ARBA00022490"/>
    </source>
</evidence>
<sequence length="247" mass="27589">MGHNKTRRFKSHTSHRGEASRTRHQFPPDDEAPPSDQAPKEEPVGPKIHLAMWELRVNNGFGGIVLSPVGTQCVSREDYSLMTRKGLAVVDCSWARLGDVPFVKLRCTTPRLLPWLVAANPINYGRPCQLSCVEALSAALFICGEEETANLLLGKFKWGHAFLSLNWEILKAYSECQNSADIISVQNSWLSQQTQVPKAPIEVEEAEKSSPGEDEDSCDSDDGLPPLERNMNHLNFEDTDEENDQED</sequence>
<evidence type="ECO:0000256" key="4">
    <source>
        <dbReference type="ARBA" id="ARBA00022679"/>
    </source>
</evidence>
<feature type="compositionally biased region" description="Basic residues" evidence="7">
    <location>
        <begin position="1"/>
        <end position="14"/>
    </location>
</feature>
<comment type="catalytic activity">
    <reaction evidence="6">
        <text>an N(1)-methylpseudouridine in rRNA + S-adenosyl-L-methionine = N(1)-methyl-N(3)-[(3S)-3-amino-3-carboxypropyl]pseudouridine in rRNA + S-methyl-5'-thioadenosine + H(+)</text>
        <dbReference type="Rhea" id="RHEA:63296"/>
        <dbReference type="Rhea" id="RHEA-COMP:11634"/>
        <dbReference type="Rhea" id="RHEA-COMP:16310"/>
        <dbReference type="ChEBI" id="CHEBI:15378"/>
        <dbReference type="ChEBI" id="CHEBI:17509"/>
        <dbReference type="ChEBI" id="CHEBI:59789"/>
        <dbReference type="ChEBI" id="CHEBI:74890"/>
        <dbReference type="ChEBI" id="CHEBI:146234"/>
        <dbReference type="EC" id="2.5.1.157"/>
    </reaction>
</comment>
<feature type="region of interest" description="Disordered" evidence="7">
    <location>
        <begin position="1"/>
        <end position="43"/>
    </location>
</feature>
<evidence type="ECO:0000256" key="6">
    <source>
        <dbReference type="HAMAP-Rule" id="MF_03146"/>
    </source>
</evidence>
<keyword evidence="4 6" id="KW-0808">Transferase</keyword>
<feature type="compositionally biased region" description="Acidic residues" evidence="7">
    <location>
        <begin position="237"/>
        <end position="247"/>
    </location>
</feature>
<reference evidence="9" key="1">
    <citation type="submission" date="2023-07" db="EMBL/GenBank/DDBJ databases">
        <title>draft genome sequence of fig (Ficus carica).</title>
        <authorList>
            <person name="Takahashi T."/>
            <person name="Nishimura K."/>
        </authorList>
    </citation>
    <scope>NUCLEOTIDE SEQUENCE</scope>
</reference>
<dbReference type="EMBL" id="BTGU01000004">
    <property type="protein sequence ID" value="GMN33610.1"/>
    <property type="molecule type" value="Genomic_DNA"/>
</dbReference>
<dbReference type="EC" id="2.5.1.157" evidence="6"/>
<organism evidence="9 10">
    <name type="scientific">Ficus carica</name>
    <name type="common">Common fig</name>
    <dbReference type="NCBI Taxonomy" id="3494"/>
    <lineage>
        <taxon>Eukaryota</taxon>
        <taxon>Viridiplantae</taxon>
        <taxon>Streptophyta</taxon>
        <taxon>Embryophyta</taxon>
        <taxon>Tracheophyta</taxon>
        <taxon>Spermatophyta</taxon>
        <taxon>Magnoliopsida</taxon>
        <taxon>eudicotyledons</taxon>
        <taxon>Gunneridae</taxon>
        <taxon>Pentapetalae</taxon>
        <taxon>rosids</taxon>
        <taxon>fabids</taxon>
        <taxon>Rosales</taxon>
        <taxon>Moraceae</taxon>
        <taxon>Ficeae</taxon>
        <taxon>Ficus</taxon>
    </lineage>
</organism>
<dbReference type="AlphaFoldDB" id="A0AA88CVN4"/>
<comment type="caution">
    <text evidence="9">The sequence shown here is derived from an EMBL/GenBank/DDBJ whole genome shotgun (WGS) entry which is preliminary data.</text>
</comment>
<dbReference type="GO" id="GO:0030490">
    <property type="term" value="P:maturation of SSU-rRNA"/>
    <property type="evidence" value="ECO:0007669"/>
    <property type="project" value="TreeGrafter"/>
</dbReference>
<feature type="compositionally biased region" description="Acidic residues" evidence="7">
    <location>
        <begin position="212"/>
        <end position="222"/>
    </location>
</feature>
<keyword evidence="3 6" id="KW-0698">rRNA processing</keyword>
<comment type="caution">
    <text evidence="6">Lacks conserved residue(s) required for the propagation of feature annotation.</text>
</comment>
<dbReference type="GO" id="GO:0106388">
    <property type="term" value="F:rRNA small subunit aminocarboxypropyltransferase activity"/>
    <property type="evidence" value="ECO:0007669"/>
    <property type="project" value="UniProtKB-EC"/>
</dbReference>
<keyword evidence="10" id="KW-1185">Reference proteome</keyword>
<evidence type="ECO:0000256" key="3">
    <source>
        <dbReference type="ARBA" id="ARBA00022552"/>
    </source>
</evidence>
<gene>
    <name evidence="9" type="ORF">TIFTF001_004251</name>
</gene>
<keyword evidence="2 6" id="KW-0690">Ribosome biogenesis</keyword>
<dbReference type="GO" id="GO:1904047">
    <property type="term" value="F:S-adenosyl-L-methionine binding"/>
    <property type="evidence" value="ECO:0007669"/>
    <property type="project" value="UniProtKB-UniRule"/>
</dbReference>
<comment type="similarity">
    <text evidence="6">Belongs to the TDD superfamily. TSR3 family.</text>
</comment>
<evidence type="ECO:0000256" key="7">
    <source>
        <dbReference type="SAM" id="MobiDB-lite"/>
    </source>
</evidence>